<dbReference type="EMBL" id="WEGH01000002">
    <property type="protein sequence ID" value="MQY05115.1"/>
    <property type="molecule type" value="Genomic_DNA"/>
</dbReference>
<accession>A0A7K0BVA3</accession>
<evidence type="ECO:0000313" key="2">
    <source>
        <dbReference type="Proteomes" id="UP000487268"/>
    </source>
</evidence>
<dbReference type="RefSeq" id="WP_153533234.1">
    <property type="nucleotide sequence ID" value="NZ_WEGH01000002.1"/>
</dbReference>
<dbReference type="OrthoDB" id="514320at2"/>
<protein>
    <submittedName>
        <fullName evidence="1">Uncharacterized protein</fullName>
    </submittedName>
</protein>
<dbReference type="Proteomes" id="UP000487268">
    <property type="component" value="Unassembled WGS sequence"/>
</dbReference>
<gene>
    <name evidence="1" type="ORF">ACRB68_31820</name>
</gene>
<reference evidence="1 2" key="1">
    <citation type="submission" date="2019-10" db="EMBL/GenBank/DDBJ databases">
        <title>Actinomadura rubteroloni sp. nov. and Actinomadura macrotermitis sp. nov., isolated from the gut of fungus growing-termite Macrotermes natalensis.</title>
        <authorList>
            <person name="Benndorf R."/>
            <person name="Martin K."/>
            <person name="Kuefner M."/>
            <person name="De Beer W."/>
            <person name="Kaster A.-K."/>
            <person name="Vollmers J."/>
            <person name="Poulsen M."/>
            <person name="Beemelmanns C."/>
        </authorList>
    </citation>
    <scope>NUCLEOTIDE SEQUENCE [LARGE SCALE GENOMIC DNA]</scope>
    <source>
        <strain evidence="1 2">RB68</strain>
    </source>
</reference>
<proteinExistence type="predicted"/>
<keyword evidence="2" id="KW-1185">Reference proteome</keyword>
<comment type="caution">
    <text evidence="1">The sequence shown here is derived from an EMBL/GenBank/DDBJ whole genome shotgun (WGS) entry which is preliminary data.</text>
</comment>
<dbReference type="AlphaFoldDB" id="A0A7K0BVA3"/>
<name>A0A7K0BVA3_9ACTN</name>
<organism evidence="1 2">
    <name type="scientific">Actinomadura macrotermitis</name>
    <dbReference type="NCBI Taxonomy" id="2585200"/>
    <lineage>
        <taxon>Bacteria</taxon>
        <taxon>Bacillati</taxon>
        <taxon>Actinomycetota</taxon>
        <taxon>Actinomycetes</taxon>
        <taxon>Streptosporangiales</taxon>
        <taxon>Thermomonosporaceae</taxon>
        <taxon>Actinomadura</taxon>
    </lineage>
</organism>
<sequence length="139" mass="14700">MPDYVSVGAPEQPLPPGEWVTLDWRHEYSDAAGQHVDQGGPSVLNGPAYFSLTAAVTVRGLPAGTRGQVRSIEVVADDTARFDAGPPLEFTATGGDTALLYALPADRVEAGRRLRIQVIQFGDGPGVVAGGTAKLLFWR</sequence>
<evidence type="ECO:0000313" key="1">
    <source>
        <dbReference type="EMBL" id="MQY05115.1"/>
    </source>
</evidence>